<dbReference type="EMBL" id="UZAU01000385">
    <property type="status" value="NOT_ANNOTATED_CDS"/>
    <property type="molecule type" value="Genomic_DNA"/>
</dbReference>
<feature type="domain" description="Integrase catalytic" evidence="1">
    <location>
        <begin position="6"/>
        <end position="174"/>
    </location>
</feature>
<dbReference type="PANTHER" id="PTHR48475">
    <property type="entry name" value="RIBONUCLEASE H"/>
    <property type="match status" value="1"/>
</dbReference>
<dbReference type="OMA" id="CASHDIQ"/>
<organism evidence="2 3">
    <name type="scientific">Cannabis sativa</name>
    <name type="common">Hemp</name>
    <name type="synonym">Marijuana</name>
    <dbReference type="NCBI Taxonomy" id="3483"/>
    <lineage>
        <taxon>Eukaryota</taxon>
        <taxon>Viridiplantae</taxon>
        <taxon>Streptophyta</taxon>
        <taxon>Embryophyta</taxon>
        <taxon>Tracheophyta</taxon>
        <taxon>Spermatophyta</taxon>
        <taxon>Magnoliopsida</taxon>
        <taxon>eudicotyledons</taxon>
        <taxon>Gunneridae</taxon>
        <taxon>Pentapetalae</taxon>
        <taxon>rosids</taxon>
        <taxon>fabids</taxon>
        <taxon>Rosales</taxon>
        <taxon>Cannabaceae</taxon>
        <taxon>Cannabis</taxon>
    </lineage>
</organism>
<reference evidence="2" key="2">
    <citation type="submission" date="2021-03" db="UniProtKB">
        <authorList>
            <consortium name="EnsemblPlants"/>
        </authorList>
    </citation>
    <scope>IDENTIFICATION</scope>
</reference>
<dbReference type="PROSITE" id="PS50994">
    <property type="entry name" value="INTEGRASE"/>
    <property type="match status" value="1"/>
</dbReference>
<evidence type="ECO:0000313" key="3">
    <source>
        <dbReference type="Proteomes" id="UP000596661"/>
    </source>
</evidence>
<dbReference type="Gene3D" id="3.30.420.10">
    <property type="entry name" value="Ribonuclease H-like superfamily/Ribonuclease H"/>
    <property type="match status" value="1"/>
</dbReference>
<dbReference type="GO" id="GO:0003676">
    <property type="term" value="F:nucleic acid binding"/>
    <property type="evidence" value="ECO:0007669"/>
    <property type="project" value="InterPro"/>
</dbReference>
<dbReference type="Proteomes" id="UP000596661">
    <property type="component" value="Chromosome 4"/>
</dbReference>
<reference evidence="2" key="1">
    <citation type="submission" date="2018-11" db="EMBL/GenBank/DDBJ databases">
        <authorList>
            <person name="Grassa J C."/>
        </authorList>
    </citation>
    <scope>NUCLEOTIDE SEQUENCE [LARGE SCALE GENOMIC DNA]</scope>
</reference>
<name>A0A803PCP8_CANSA</name>
<dbReference type="InterPro" id="IPR036397">
    <property type="entry name" value="RNaseH_sf"/>
</dbReference>
<evidence type="ECO:0000313" key="2">
    <source>
        <dbReference type="EnsemblPlants" id="cds.evm.model.04.1348"/>
    </source>
</evidence>
<sequence>MGLQVKDLVPCTQLVYGFSDQSVAPLGQIRLPLIVGQVPRSITVMAQFLVIDVPSAFNVMLCRLALYDLQFITSVFHRVPYKIITDNRTQFEGYLLSSYCSERSIERGFSAVVHPQANGQVEAANKVIKKNLKTNLENLKGRWVDELPNVPWAYRTTPRSTTGKTPFSLAYGCEAVLPVEMNLNSFHVNNFNKKANEKAMAENLDLLEERRDATQMRLEVY</sequence>
<dbReference type="Gramene" id="evm.model.04.1348">
    <property type="protein sequence ID" value="cds.evm.model.04.1348"/>
    <property type="gene ID" value="evm.TU.04.1348"/>
</dbReference>
<dbReference type="PANTHER" id="PTHR48475:SF2">
    <property type="entry name" value="RIBONUCLEASE H"/>
    <property type="match status" value="1"/>
</dbReference>
<dbReference type="GO" id="GO:0015074">
    <property type="term" value="P:DNA integration"/>
    <property type="evidence" value="ECO:0007669"/>
    <property type="project" value="InterPro"/>
</dbReference>
<dbReference type="SUPFAM" id="SSF53098">
    <property type="entry name" value="Ribonuclease H-like"/>
    <property type="match status" value="1"/>
</dbReference>
<dbReference type="InterPro" id="IPR001584">
    <property type="entry name" value="Integrase_cat-core"/>
</dbReference>
<accession>A0A803PCP8</accession>
<dbReference type="EnsemblPlants" id="evm.model.04.1348">
    <property type="protein sequence ID" value="cds.evm.model.04.1348"/>
    <property type="gene ID" value="evm.TU.04.1348"/>
</dbReference>
<evidence type="ECO:0000259" key="1">
    <source>
        <dbReference type="PROSITE" id="PS50994"/>
    </source>
</evidence>
<dbReference type="InterPro" id="IPR012337">
    <property type="entry name" value="RNaseH-like_sf"/>
</dbReference>
<protein>
    <recommendedName>
        <fullName evidence="1">Integrase catalytic domain-containing protein</fullName>
    </recommendedName>
</protein>
<keyword evidence="3" id="KW-1185">Reference proteome</keyword>
<dbReference type="AlphaFoldDB" id="A0A803PCP8"/>
<proteinExistence type="predicted"/>